<dbReference type="EMBL" id="QEEZ01000011">
    <property type="protein sequence ID" value="PWC01505.1"/>
    <property type="molecule type" value="Genomic_DNA"/>
</dbReference>
<dbReference type="PANTHER" id="PTHR15020:SF50">
    <property type="entry name" value="UPF0659 PROTEIN YMR090W"/>
    <property type="match status" value="1"/>
</dbReference>
<dbReference type="Proteomes" id="UP000244989">
    <property type="component" value="Unassembled WGS sequence"/>
</dbReference>
<name>A0A2U1T6B0_9CORY</name>
<evidence type="ECO:0000313" key="4">
    <source>
        <dbReference type="Proteomes" id="UP000244989"/>
    </source>
</evidence>
<evidence type="ECO:0000259" key="2">
    <source>
        <dbReference type="Pfam" id="PF13460"/>
    </source>
</evidence>
<dbReference type="InterPro" id="IPR016040">
    <property type="entry name" value="NAD(P)-bd_dom"/>
</dbReference>
<gene>
    <name evidence="3" type="ORF">DF222_06815</name>
</gene>
<sequence>MVGTMSIIVIGAHGKVARHALPLLAKMSDKLRGVIRNPDHAAEVEKLGATPVVEDVTKLDDEAWQRLLEGAHTVVWSAGAGGGDPERTYAVDRDAAIASIDNCPDSAHYIMVSYWGASRGDEIDENDSFYPYAISKKTADEHLRSTKLKHTILKPSMLTDNEAGDIRTGSEDETEPGSTSREAVALMIARHTAEGPAGDFCFVDD</sequence>
<dbReference type="Pfam" id="PF13460">
    <property type="entry name" value="NAD_binding_10"/>
    <property type="match status" value="1"/>
</dbReference>
<feature type="domain" description="NAD(P)-binding" evidence="2">
    <location>
        <begin position="11"/>
        <end position="190"/>
    </location>
</feature>
<proteinExistence type="predicted"/>
<reference evidence="4" key="1">
    <citation type="submission" date="2018-04" db="EMBL/GenBank/DDBJ databases">
        <authorList>
            <person name="Liu S."/>
            <person name="Wang Z."/>
            <person name="Li J."/>
        </authorList>
    </citation>
    <scope>NUCLEOTIDE SEQUENCE [LARGE SCALE GENOMIC DNA]</scope>
    <source>
        <strain evidence="4">2189</strain>
    </source>
</reference>
<keyword evidence="4" id="KW-1185">Reference proteome</keyword>
<dbReference type="RefSeq" id="WP_108431309.1">
    <property type="nucleotide sequence ID" value="NZ_CP026947.1"/>
</dbReference>
<protein>
    <submittedName>
        <fullName evidence="3">NAD-dependent dehydratase</fullName>
    </submittedName>
</protein>
<organism evidence="3 4">
    <name type="scientific">Corynebacterium yudongzhengii</name>
    <dbReference type="NCBI Taxonomy" id="2080740"/>
    <lineage>
        <taxon>Bacteria</taxon>
        <taxon>Bacillati</taxon>
        <taxon>Actinomycetota</taxon>
        <taxon>Actinomycetes</taxon>
        <taxon>Mycobacteriales</taxon>
        <taxon>Corynebacteriaceae</taxon>
        <taxon>Corynebacterium</taxon>
    </lineage>
</organism>
<dbReference type="InterPro" id="IPR036291">
    <property type="entry name" value="NAD(P)-bd_dom_sf"/>
</dbReference>
<dbReference type="Gene3D" id="3.40.50.720">
    <property type="entry name" value="NAD(P)-binding Rossmann-like Domain"/>
    <property type="match status" value="1"/>
</dbReference>
<evidence type="ECO:0000313" key="3">
    <source>
        <dbReference type="EMBL" id="PWC01505.1"/>
    </source>
</evidence>
<dbReference type="SUPFAM" id="SSF51735">
    <property type="entry name" value="NAD(P)-binding Rossmann-fold domains"/>
    <property type="match status" value="1"/>
</dbReference>
<accession>A0A2U1T6B0</accession>
<dbReference type="PANTHER" id="PTHR15020">
    <property type="entry name" value="FLAVIN REDUCTASE-RELATED"/>
    <property type="match status" value="1"/>
</dbReference>
<dbReference type="KEGG" id="cyz:C3B44_04360"/>
<feature type="region of interest" description="Disordered" evidence="1">
    <location>
        <begin position="159"/>
        <end position="181"/>
    </location>
</feature>
<comment type="caution">
    <text evidence="3">The sequence shown here is derived from an EMBL/GenBank/DDBJ whole genome shotgun (WGS) entry which is preliminary data.</text>
</comment>
<evidence type="ECO:0000256" key="1">
    <source>
        <dbReference type="SAM" id="MobiDB-lite"/>
    </source>
</evidence>
<dbReference type="AlphaFoldDB" id="A0A2U1T6B0"/>